<proteinExistence type="predicted"/>
<accession>A0AAI8QE37</accession>
<dbReference type="GO" id="GO:0016746">
    <property type="term" value="F:acyltransferase activity"/>
    <property type="evidence" value="ECO:0007669"/>
    <property type="project" value="UniProtKB-KW"/>
</dbReference>
<dbReference type="Proteomes" id="UP000007886">
    <property type="component" value="Chromosome"/>
</dbReference>
<protein>
    <submittedName>
        <fullName evidence="1">Acetyl-CoA acyltransferase</fullName>
    </submittedName>
</protein>
<dbReference type="AlphaFoldDB" id="A0AAI8QE37"/>
<dbReference type="EMBL" id="AP012279">
    <property type="protein sequence ID" value="BAL78101.1"/>
    <property type="molecule type" value="Genomic_DNA"/>
</dbReference>
<reference evidence="1 2" key="1">
    <citation type="journal article" date="2012" name="Microbes Environ.">
        <title>Complete genome sequence of Bradyrhizobium sp. S23321: insights into symbiosis evolution in soil oligotrophs.</title>
        <authorList>
            <person name="Okubo T."/>
            <person name="Tsukui T."/>
            <person name="Maita H."/>
            <person name="Okamoto S."/>
            <person name="Oshima K."/>
            <person name="Fujisawa T."/>
            <person name="Saito A."/>
            <person name="Futamata H."/>
            <person name="Hattori R."/>
            <person name="Shimomura Y."/>
            <person name="Haruta S."/>
            <person name="Morimoto S."/>
            <person name="Wang Y."/>
            <person name="Sakai Y."/>
            <person name="Hattori M."/>
            <person name="Aizawa S."/>
            <person name="Nagashima K.V.P."/>
            <person name="Masuda S."/>
            <person name="Hattori T."/>
            <person name="Yamashita A."/>
            <person name="Bao Z."/>
            <person name="Hayatsu M."/>
            <person name="Kajiya-Kanegae H."/>
            <person name="Yoshinaga I."/>
            <person name="Sakamoto K."/>
            <person name="Toyota K."/>
            <person name="Nakao M."/>
            <person name="Kohara M."/>
            <person name="Anda M."/>
            <person name="Niwa R."/>
            <person name="Jung-Hwan P."/>
            <person name="Sameshima-Saito R."/>
            <person name="Tokuda S."/>
            <person name="Yamamoto S."/>
            <person name="Yamamoto S."/>
            <person name="Yokoyama T."/>
            <person name="Akutsu T."/>
            <person name="Nakamura Y."/>
            <person name="Nakahira-Yanaka Y."/>
            <person name="Takada Hoshino Y."/>
            <person name="Hirakawa H."/>
            <person name="Mitsui H."/>
            <person name="Terasawa K."/>
            <person name="Itakura M."/>
            <person name="Sato S."/>
            <person name="Ikeda-Ohtsubo W."/>
            <person name="Sakakura N."/>
            <person name="Kaminuma E."/>
            <person name="Minamisawa K."/>
        </authorList>
    </citation>
    <scope>NUCLEOTIDE SEQUENCE [LARGE SCALE GENOMIC DNA]</scope>
    <source>
        <strain evidence="1 2">S23321</strain>
    </source>
</reference>
<evidence type="ECO:0000313" key="1">
    <source>
        <dbReference type="EMBL" id="BAL78101.1"/>
    </source>
</evidence>
<gene>
    <name evidence="1" type="ORF">S23_49070</name>
</gene>
<name>A0AAI8QE37_9BRAD</name>
<sequence length="71" mass="7960">MTFRRSACVGSRRRSESKFAKTHLGLPAQPRQAVAILLRKIGRTEQPIAMRDDALLALEHESEYIAREGPA</sequence>
<keyword evidence="1" id="KW-0808">Transferase</keyword>
<dbReference type="KEGG" id="brs:S23_49070"/>
<evidence type="ECO:0000313" key="2">
    <source>
        <dbReference type="Proteomes" id="UP000007886"/>
    </source>
</evidence>
<keyword evidence="2" id="KW-1185">Reference proteome</keyword>
<keyword evidence="1" id="KW-0012">Acyltransferase</keyword>
<organism evidence="1 2">
    <name type="scientific">Bradyrhizobium cosmicum</name>
    <dbReference type="NCBI Taxonomy" id="1404864"/>
    <lineage>
        <taxon>Bacteria</taxon>
        <taxon>Pseudomonadati</taxon>
        <taxon>Pseudomonadota</taxon>
        <taxon>Alphaproteobacteria</taxon>
        <taxon>Hyphomicrobiales</taxon>
        <taxon>Nitrobacteraceae</taxon>
        <taxon>Bradyrhizobium</taxon>
    </lineage>
</organism>